<accession>A0A0F2MHV8</accession>
<evidence type="ECO:0000256" key="4">
    <source>
        <dbReference type="ARBA" id="ARBA00023136"/>
    </source>
</evidence>
<dbReference type="PANTHER" id="PTHR37278:SF1">
    <property type="entry name" value="AUTOPHAGY-RELATED PROTEIN 33-RELATED"/>
    <property type="match status" value="1"/>
</dbReference>
<evidence type="ECO:0008006" key="9">
    <source>
        <dbReference type="Google" id="ProtNLM"/>
    </source>
</evidence>
<comment type="similarity">
    <text evidence="5">Belongs to the ATG33 family.</text>
</comment>
<dbReference type="PANTHER" id="PTHR37278">
    <property type="entry name" value="AUTOPHAGY-RELATED PROTEIN 33-RELATED"/>
    <property type="match status" value="1"/>
</dbReference>
<dbReference type="KEGG" id="ssck:SPSK_07850"/>
<evidence type="ECO:0000313" key="8">
    <source>
        <dbReference type="Proteomes" id="UP000033710"/>
    </source>
</evidence>
<evidence type="ECO:0000256" key="1">
    <source>
        <dbReference type="ARBA" id="ARBA00004141"/>
    </source>
</evidence>
<keyword evidence="2" id="KW-0812">Transmembrane</keyword>
<comment type="caution">
    <text evidence="7">The sequence shown here is derived from an EMBL/GenBank/DDBJ whole genome shotgun (WGS) entry which is preliminary data.</text>
</comment>
<organism evidence="7 8">
    <name type="scientific">Sporothrix schenckii 1099-18</name>
    <dbReference type="NCBI Taxonomy" id="1397361"/>
    <lineage>
        <taxon>Eukaryota</taxon>
        <taxon>Fungi</taxon>
        <taxon>Dikarya</taxon>
        <taxon>Ascomycota</taxon>
        <taxon>Pezizomycotina</taxon>
        <taxon>Sordariomycetes</taxon>
        <taxon>Sordariomycetidae</taxon>
        <taxon>Ophiostomatales</taxon>
        <taxon>Ophiostomataceae</taxon>
        <taxon>Sporothrix</taxon>
    </lineage>
</organism>
<comment type="subcellular location">
    <subcellularLocation>
        <location evidence="1">Membrane</location>
        <topology evidence="1">Multi-pass membrane protein</topology>
    </subcellularLocation>
</comment>
<protein>
    <recommendedName>
        <fullName evidence="9">Autophagy-related protein 33</fullName>
    </recommendedName>
</protein>
<feature type="region of interest" description="Disordered" evidence="6">
    <location>
        <begin position="168"/>
        <end position="200"/>
    </location>
</feature>
<dbReference type="GO" id="GO:0016236">
    <property type="term" value="P:macroautophagy"/>
    <property type="evidence" value="ECO:0007669"/>
    <property type="project" value="TreeGrafter"/>
</dbReference>
<keyword evidence="3" id="KW-1133">Transmembrane helix</keyword>
<reference evidence="7 8" key="1">
    <citation type="journal article" date="2014" name="BMC Genomics">
        <title>Comparative genomics of the major fungal agents of human and animal Sporotrichosis: Sporothrix schenckii and Sporothrix brasiliensis.</title>
        <authorList>
            <person name="Teixeira M.M."/>
            <person name="de Almeida L.G."/>
            <person name="Kubitschek-Barreira P."/>
            <person name="Alves F.L."/>
            <person name="Kioshima E.S."/>
            <person name="Abadio A.K."/>
            <person name="Fernandes L."/>
            <person name="Derengowski L.S."/>
            <person name="Ferreira K.S."/>
            <person name="Souza R.C."/>
            <person name="Ruiz J.C."/>
            <person name="de Andrade N.C."/>
            <person name="Paes H.C."/>
            <person name="Nicola A.M."/>
            <person name="Albuquerque P."/>
            <person name="Gerber A.L."/>
            <person name="Martins V.P."/>
            <person name="Peconick L.D."/>
            <person name="Neto A.V."/>
            <person name="Chaucanez C.B."/>
            <person name="Silva P.A."/>
            <person name="Cunha O.L."/>
            <person name="de Oliveira F.F."/>
            <person name="dos Santos T.C."/>
            <person name="Barros A.L."/>
            <person name="Soares M.A."/>
            <person name="de Oliveira L.M."/>
            <person name="Marini M.M."/>
            <person name="Villalobos-Duno H."/>
            <person name="Cunha M.M."/>
            <person name="de Hoog S."/>
            <person name="da Silveira J.F."/>
            <person name="Henrissat B."/>
            <person name="Nino-Vega G.A."/>
            <person name="Cisalpino P.S."/>
            <person name="Mora-Montes H.M."/>
            <person name="Almeida S.R."/>
            <person name="Stajich J.E."/>
            <person name="Lopes-Bezerra L.M."/>
            <person name="Vasconcelos A.T."/>
            <person name="Felipe M.S."/>
        </authorList>
    </citation>
    <scope>NUCLEOTIDE SEQUENCE [LARGE SCALE GENOMIC DNA]</scope>
    <source>
        <strain evidence="7 8">1099-18</strain>
    </source>
</reference>
<dbReference type="Proteomes" id="UP000033710">
    <property type="component" value="Unassembled WGS sequence"/>
</dbReference>
<evidence type="ECO:0000256" key="2">
    <source>
        <dbReference type="ARBA" id="ARBA00022692"/>
    </source>
</evidence>
<dbReference type="GO" id="GO:0000422">
    <property type="term" value="P:autophagy of mitochondrion"/>
    <property type="evidence" value="ECO:0007669"/>
    <property type="project" value="TreeGrafter"/>
</dbReference>
<keyword evidence="4" id="KW-0472">Membrane</keyword>
<dbReference type="GeneID" id="27669781"/>
<reference evidence="7 8" key="2">
    <citation type="journal article" date="2015" name="Eukaryot. Cell">
        <title>Asexual propagation of a virulent clone complex in a human and feline outbreak of sporotrichosis.</title>
        <authorList>
            <person name="Teixeira Mde M."/>
            <person name="Rodrigues A.M."/>
            <person name="Tsui C.K."/>
            <person name="de Almeida L.G."/>
            <person name="Van Diepeningen A.D."/>
            <person name="van den Ende B.G."/>
            <person name="Fernandes G.F."/>
            <person name="Kano R."/>
            <person name="Hamelin R.C."/>
            <person name="Lopes-Bezerra L.M."/>
            <person name="Vasconcelos A.T."/>
            <person name="de Hoog S."/>
            <person name="de Camargo Z.P."/>
            <person name="Felipe M.S."/>
        </authorList>
    </citation>
    <scope>NUCLEOTIDE SEQUENCE [LARGE SCALE GENOMIC DNA]</scope>
    <source>
        <strain evidence="7 8">1099-18</strain>
    </source>
</reference>
<feature type="region of interest" description="Disordered" evidence="6">
    <location>
        <begin position="114"/>
        <end position="141"/>
    </location>
</feature>
<evidence type="ECO:0000256" key="6">
    <source>
        <dbReference type="SAM" id="MobiDB-lite"/>
    </source>
</evidence>
<dbReference type="RefSeq" id="XP_016591315.1">
    <property type="nucleotide sequence ID" value="XM_016734504.1"/>
</dbReference>
<sequence>MTLSFRGVAVLKFVGTVSLGLLTGLSYTLSTVTVPTLLTLPSARTASNAFRSLKDAASVQIRTLSTVASSAFLVAFFTSPRAVRHPYLLYTALLVIGGRFAASDALAPYLFSSSSSSSSGNPTTDPFAPSSPLGKDLRRSGSALSTSASHMEASYEVLGSATAGSVSGGSVSDAHSDGSAGDDADTSAAGANGGNGSAGVNGEEVRAAVETFLKRQIVRTVASGLAFGMAIVGLWGDGLRRVPVWNETIIVA</sequence>
<feature type="compositionally biased region" description="Low complexity" evidence="6">
    <location>
        <begin position="168"/>
        <end position="179"/>
    </location>
</feature>
<dbReference type="GO" id="GO:0005741">
    <property type="term" value="C:mitochondrial outer membrane"/>
    <property type="evidence" value="ECO:0007669"/>
    <property type="project" value="TreeGrafter"/>
</dbReference>
<dbReference type="OrthoDB" id="5336366at2759"/>
<dbReference type="VEuPathDB" id="FungiDB:SPSK_07850"/>
<proteinExistence type="inferred from homology"/>
<gene>
    <name evidence="7" type="ORF">SPSK_07850</name>
</gene>
<name>A0A0F2MHV8_SPOSC</name>
<evidence type="ECO:0000256" key="3">
    <source>
        <dbReference type="ARBA" id="ARBA00022989"/>
    </source>
</evidence>
<evidence type="ECO:0000256" key="5">
    <source>
        <dbReference type="ARBA" id="ARBA00038013"/>
    </source>
</evidence>
<dbReference type="InterPro" id="IPR051668">
    <property type="entry name" value="ATG33"/>
</dbReference>
<dbReference type="AlphaFoldDB" id="A0A0F2MHV8"/>
<dbReference type="EMBL" id="AXCR01000004">
    <property type="protein sequence ID" value="KJR88639.1"/>
    <property type="molecule type" value="Genomic_DNA"/>
</dbReference>
<evidence type="ECO:0000313" key="7">
    <source>
        <dbReference type="EMBL" id="KJR88639.1"/>
    </source>
</evidence>